<name>A0ABD2N5X3_9CUCU</name>
<evidence type="ECO:0000256" key="3">
    <source>
        <dbReference type="SAM" id="Phobius"/>
    </source>
</evidence>
<keyword evidence="1 4" id="KW-0732">Signal</keyword>
<evidence type="ECO:0000313" key="6">
    <source>
        <dbReference type="Proteomes" id="UP001516400"/>
    </source>
</evidence>
<dbReference type="SUPFAM" id="SSF57302">
    <property type="entry name" value="Snake toxin-like"/>
    <property type="match status" value="1"/>
</dbReference>
<feature type="chain" id="PRO_5044818689" description="Sodefrin-like factor" evidence="4">
    <location>
        <begin position="24"/>
        <end position="348"/>
    </location>
</feature>
<evidence type="ECO:0000256" key="4">
    <source>
        <dbReference type="SAM" id="SignalP"/>
    </source>
</evidence>
<evidence type="ECO:0000256" key="2">
    <source>
        <dbReference type="ARBA" id="ARBA00023157"/>
    </source>
</evidence>
<keyword evidence="3" id="KW-0812">Transmembrane</keyword>
<evidence type="ECO:0000256" key="1">
    <source>
        <dbReference type="ARBA" id="ARBA00022729"/>
    </source>
</evidence>
<keyword evidence="3" id="KW-0472">Membrane</keyword>
<dbReference type="EMBL" id="JABFTP020000062">
    <property type="protein sequence ID" value="KAL3274141.1"/>
    <property type="molecule type" value="Genomic_DNA"/>
</dbReference>
<keyword evidence="2" id="KW-1015">Disulfide bond</keyword>
<proteinExistence type="predicted"/>
<sequence length="348" mass="38565">MILEYNMVAVFVGLISLINSAYGLKCYKCHQEDANCAKMSSSLPTVECEPSENRCAVFTYEFVVGSKVVGNKYDRDCAGPNEYCDEKPKDSDSKAGNDTGVRIERYCDFCEKDLCNAPSKGTENGIKGFLFLFVFLILFCLIRATFTYNLKLHDGDENNCAKPGLMCEECRTAAVCIEIDGVLTRTGRLNCPHGYSCYNGVCTKDVNPLCDYKDLNFPCQYKGNYPHPGDWTKYVVCVPTYGGTSYRADTVDCESGTGYNALTTYCSENLTNIDPATFPIDRCMEPSQNPVALKQNPSIYYVCAPYGSENKLYPYQFTCPYGGTYDSGVCTPHLTGIGTSIEEKEIDA</sequence>
<dbReference type="Gene3D" id="2.10.60.10">
    <property type="entry name" value="CD59"/>
    <property type="match status" value="1"/>
</dbReference>
<keyword evidence="3" id="KW-1133">Transmembrane helix</keyword>
<dbReference type="PANTHER" id="PTHR10036">
    <property type="entry name" value="CD59 GLYCOPROTEIN"/>
    <property type="match status" value="1"/>
</dbReference>
<organism evidence="5 6">
    <name type="scientific">Cryptolaemus montrouzieri</name>
    <dbReference type="NCBI Taxonomy" id="559131"/>
    <lineage>
        <taxon>Eukaryota</taxon>
        <taxon>Metazoa</taxon>
        <taxon>Ecdysozoa</taxon>
        <taxon>Arthropoda</taxon>
        <taxon>Hexapoda</taxon>
        <taxon>Insecta</taxon>
        <taxon>Pterygota</taxon>
        <taxon>Neoptera</taxon>
        <taxon>Endopterygota</taxon>
        <taxon>Coleoptera</taxon>
        <taxon>Polyphaga</taxon>
        <taxon>Cucujiformia</taxon>
        <taxon>Coccinelloidea</taxon>
        <taxon>Coccinellidae</taxon>
        <taxon>Scymninae</taxon>
        <taxon>Scymnini</taxon>
        <taxon>Cryptolaemus</taxon>
    </lineage>
</organism>
<evidence type="ECO:0000313" key="5">
    <source>
        <dbReference type="EMBL" id="KAL3274141.1"/>
    </source>
</evidence>
<gene>
    <name evidence="5" type="ORF">HHI36_015555</name>
</gene>
<evidence type="ECO:0008006" key="7">
    <source>
        <dbReference type="Google" id="ProtNLM"/>
    </source>
</evidence>
<reference evidence="5 6" key="1">
    <citation type="journal article" date="2021" name="BMC Biol.">
        <title>Horizontally acquired antibacterial genes associated with adaptive radiation of ladybird beetles.</title>
        <authorList>
            <person name="Li H.S."/>
            <person name="Tang X.F."/>
            <person name="Huang Y.H."/>
            <person name="Xu Z.Y."/>
            <person name="Chen M.L."/>
            <person name="Du X.Y."/>
            <person name="Qiu B.Y."/>
            <person name="Chen P.T."/>
            <person name="Zhang W."/>
            <person name="Slipinski A."/>
            <person name="Escalona H.E."/>
            <person name="Waterhouse R.M."/>
            <person name="Zwick A."/>
            <person name="Pang H."/>
        </authorList>
    </citation>
    <scope>NUCLEOTIDE SEQUENCE [LARGE SCALE GENOMIC DNA]</scope>
    <source>
        <strain evidence="5">SYSU2018</strain>
    </source>
</reference>
<dbReference type="InterPro" id="IPR045860">
    <property type="entry name" value="Snake_toxin-like_sf"/>
</dbReference>
<comment type="caution">
    <text evidence="5">The sequence shown here is derived from an EMBL/GenBank/DDBJ whole genome shotgun (WGS) entry which is preliminary data.</text>
</comment>
<feature type="transmembrane region" description="Helical" evidence="3">
    <location>
        <begin position="128"/>
        <end position="146"/>
    </location>
</feature>
<accession>A0ABD2N5X3</accession>
<keyword evidence="6" id="KW-1185">Reference proteome</keyword>
<dbReference type="AlphaFoldDB" id="A0ABD2N5X3"/>
<dbReference type="Proteomes" id="UP001516400">
    <property type="component" value="Unassembled WGS sequence"/>
</dbReference>
<dbReference type="InterPro" id="IPR036508">
    <property type="entry name" value="Chitin-bd_dom_sf"/>
</dbReference>
<dbReference type="SUPFAM" id="SSF57625">
    <property type="entry name" value="Invertebrate chitin-binding proteins"/>
    <property type="match status" value="1"/>
</dbReference>
<dbReference type="Gene3D" id="2.170.140.10">
    <property type="entry name" value="Chitin binding domain"/>
    <property type="match status" value="1"/>
</dbReference>
<protein>
    <recommendedName>
        <fullName evidence="7">Sodefrin-like factor</fullName>
    </recommendedName>
</protein>
<feature type="signal peptide" evidence="4">
    <location>
        <begin position="1"/>
        <end position="23"/>
    </location>
</feature>